<dbReference type="Gene3D" id="3.40.50.2000">
    <property type="entry name" value="Glycogen Phosphorylase B"/>
    <property type="match status" value="2"/>
</dbReference>
<keyword evidence="2" id="KW-0808">Transferase</keyword>
<dbReference type="PANTHER" id="PTHR12526">
    <property type="entry name" value="GLYCOSYLTRANSFERASE"/>
    <property type="match status" value="1"/>
</dbReference>
<evidence type="ECO:0000313" key="2">
    <source>
        <dbReference type="EMBL" id="EKE28272.1"/>
    </source>
</evidence>
<comment type="caution">
    <text evidence="2">The sequence shown here is derived from an EMBL/GenBank/DDBJ whole genome shotgun (WGS) entry which is preliminary data.</text>
</comment>
<feature type="domain" description="Glycosyl transferase family 1" evidence="1">
    <location>
        <begin position="187"/>
        <end position="351"/>
    </location>
</feature>
<evidence type="ECO:0000259" key="1">
    <source>
        <dbReference type="Pfam" id="PF00534"/>
    </source>
</evidence>
<proteinExistence type="predicted"/>
<dbReference type="Pfam" id="PF00534">
    <property type="entry name" value="Glycos_transf_1"/>
    <property type="match status" value="1"/>
</dbReference>
<dbReference type="GO" id="GO:0016757">
    <property type="term" value="F:glycosyltransferase activity"/>
    <property type="evidence" value="ECO:0007669"/>
    <property type="project" value="InterPro"/>
</dbReference>
<gene>
    <name evidence="2" type="ORF">ACD_3C00083G0011</name>
</gene>
<dbReference type="AlphaFoldDB" id="K2G1Z3"/>
<accession>K2G1Z3</accession>
<reference evidence="2" key="1">
    <citation type="journal article" date="2012" name="Science">
        <title>Fermentation, hydrogen, and sulfur metabolism in multiple uncultivated bacterial phyla.</title>
        <authorList>
            <person name="Wrighton K.C."/>
            <person name="Thomas B.C."/>
            <person name="Sharon I."/>
            <person name="Miller C.S."/>
            <person name="Castelle C.J."/>
            <person name="VerBerkmoes N.C."/>
            <person name="Wilkins M.J."/>
            <person name="Hettich R.L."/>
            <person name="Lipton M.S."/>
            <person name="Williams K.H."/>
            <person name="Long P.E."/>
            <person name="Banfield J.F."/>
        </authorList>
    </citation>
    <scope>NUCLEOTIDE SEQUENCE [LARGE SCALE GENOMIC DNA]</scope>
</reference>
<protein>
    <submittedName>
        <fullName evidence="2">Glycosyl transferase group 1</fullName>
    </submittedName>
</protein>
<dbReference type="EMBL" id="AMFJ01000357">
    <property type="protein sequence ID" value="EKE28272.1"/>
    <property type="molecule type" value="Genomic_DNA"/>
</dbReference>
<dbReference type="InterPro" id="IPR001296">
    <property type="entry name" value="Glyco_trans_1"/>
</dbReference>
<organism evidence="2">
    <name type="scientific">uncultured bacterium</name>
    <name type="common">gcode 4</name>
    <dbReference type="NCBI Taxonomy" id="1234023"/>
    <lineage>
        <taxon>Bacteria</taxon>
        <taxon>environmental samples</taxon>
    </lineage>
</organism>
<dbReference type="SUPFAM" id="SSF53756">
    <property type="entry name" value="UDP-Glycosyltransferase/glycogen phosphorylase"/>
    <property type="match status" value="1"/>
</dbReference>
<sequence length="373" mass="46064">MKKILIIHQSLPADSNLAKLYNSFWGDFEIKFVCPYKIKYWLWFWEWIFRNLDFEKFKNITVRPLNLISDKNPFLRTLYWYDLFKTIKDFKPDIIHCYTEIFSPTLAEAIFFRNMINKGIKVMNFSWENLDWTNKIPHSYFWKYSAKHIDKVICANEQAVSEVHKFWVRTDRISKIYWWVDFSNFEFIKHSVNWKSKFKIWFIWRLLKDKWIQNLIEAIKILWENYSLELIWDWADKEYFEKLTRELEISDRINFIWKVEYSNLKKYIAEFDIFVLASLSKSYWEEQFWRVLVEMMASWVPVIWSSSWAIPEVIWDRWLVFREGDSEDLADKIKQLSLDEKSYNEYIIKAYDYALNNYSQEVFKERLKKVYND</sequence>
<name>K2G1Z3_9BACT</name>